<name>A0A940Y7T3_9BURK</name>
<protein>
    <submittedName>
        <fullName evidence="4">ABC transporter substrate-binding protein</fullName>
    </submittedName>
</protein>
<dbReference type="PANTHER" id="PTHR30024">
    <property type="entry name" value="ALIPHATIC SULFONATES-BINDING PROTEIN-RELATED"/>
    <property type="match status" value="1"/>
</dbReference>
<evidence type="ECO:0000256" key="1">
    <source>
        <dbReference type="ARBA" id="ARBA00004418"/>
    </source>
</evidence>
<evidence type="ECO:0000256" key="3">
    <source>
        <dbReference type="ARBA" id="ARBA00022729"/>
    </source>
</evidence>
<reference evidence="4 5" key="1">
    <citation type="submission" date="2021-04" db="EMBL/GenBank/DDBJ databases">
        <title>The genome sequence of Ideonella sp. 3Y2.</title>
        <authorList>
            <person name="Liu Y."/>
        </authorList>
    </citation>
    <scope>NUCLEOTIDE SEQUENCE [LARGE SCALE GENOMIC DNA]</scope>
    <source>
        <strain evidence="4 5">3Y2</strain>
    </source>
</reference>
<dbReference type="SUPFAM" id="SSF53850">
    <property type="entry name" value="Periplasmic binding protein-like II"/>
    <property type="match status" value="1"/>
</dbReference>
<evidence type="ECO:0000313" key="5">
    <source>
        <dbReference type="Proteomes" id="UP000676246"/>
    </source>
</evidence>
<dbReference type="GO" id="GO:0042597">
    <property type="term" value="C:periplasmic space"/>
    <property type="evidence" value="ECO:0007669"/>
    <property type="project" value="UniProtKB-SubCell"/>
</dbReference>
<comment type="caution">
    <text evidence="4">The sequence shown here is derived from an EMBL/GenBank/DDBJ whole genome shotgun (WGS) entry which is preliminary data.</text>
</comment>
<evidence type="ECO:0000313" key="4">
    <source>
        <dbReference type="EMBL" id="MBQ0929800.1"/>
    </source>
</evidence>
<comment type="similarity">
    <text evidence="2">Belongs to the bacterial solute-binding protein SsuA/TauA family.</text>
</comment>
<keyword evidence="5" id="KW-1185">Reference proteome</keyword>
<dbReference type="Proteomes" id="UP000676246">
    <property type="component" value="Unassembled WGS sequence"/>
</dbReference>
<dbReference type="EMBL" id="JAGQDD010000002">
    <property type="protein sequence ID" value="MBQ0929800.1"/>
    <property type="molecule type" value="Genomic_DNA"/>
</dbReference>
<dbReference type="Gene3D" id="3.40.190.10">
    <property type="entry name" value="Periplasmic binding protein-like II"/>
    <property type="match status" value="2"/>
</dbReference>
<dbReference type="AlphaFoldDB" id="A0A940Y7T3"/>
<keyword evidence="3" id="KW-0732">Signal</keyword>
<accession>A0A940Y7T3</accession>
<dbReference type="PANTHER" id="PTHR30024:SF47">
    <property type="entry name" value="TAURINE-BINDING PERIPLASMIC PROTEIN"/>
    <property type="match status" value="1"/>
</dbReference>
<dbReference type="RefSeq" id="WP_210852048.1">
    <property type="nucleotide sequence ID" value="NZ_JAGQDD010000002.1"/>
</dbReference>
<gene>
    <name evidence="4" type="ORF">KAK03_04810</name>
</gene>
<dbReference type="Pfam" id="PF13379">
    <property type="entry name" value="NMT1_2"/>
    <property type="match status" value="1"/>
</dbReference>
<sequence length="315" mass="32985">MRPALTRRQLIAATAGGLSFPGVLRAQSAVKVAYGYSAVTDYATVFVAAEQGLFAKNGIDIELRFIPINPTIVPAIQSGSLQMGGPTPTAYLQAVSGGMDHVVIGGGGVLSKRFTEVGLVTAAGNSLRTPADCVGRKIGVPGLGALLHITFRQWLKLNGVDQSKVVFVEAPFPQHADLLRGGTVDAVVTAGPFMSRILSSGEGRVAAYYTTFLPEGQPTVLHTATREWAQKNPGAVRGFRSAIGEAAAFMAKPANEAAVRAALGKHLKVPAPVAQAMQISPPGPVVTTAQLQWWGGLMREQGYLKTEPSYAGLIA</sequence>
<organism evidence="4 5">
    <name type="scientific">Ideonella alba</name>
    <dbReference type="NCBI Taxonomy" id="2824118"/>
    <lineage>
        <taxon>Bacteria</taxon>
        <taxon>Pseudomonadati</taxon>
        <taxon>Pseudomonadota</taxon>
        <taxon>Betaproteobacteria</taxon>
        <taxon>Burkholderiales</taxon>
        <taxon>Sphaerotilaceae</taxon>
        <taxon>Ideonella</taxon>
    </lineage>
</organism>
<evidence type="ECO:0000256" key="2">
    <source>
        <dbReference type="ARBA" id="ARBA00010742"/>
    </source>
</evidence>
<comment type="subcellular location">
    <subcellularLocation>
        <location evidence="1">Periplasm</location>
    </subcellularLocation>
</comment>
<proteinExistence type="inferred from homology"/>